<feature type="compositionally biased region" description="Basic and acidic residues" evidence="1">
    <location>
        <begin position="88"/>
        <end position="97"/>
    </location>
</feature>
<organism evidence="3">
    <name type="scientific">mine drainage metagenome</name>
    <dbReference type="NCBI Taxonomy" id="410659"/>
    <lineage>
        <taxon>unclassified sequences</taxon>
        <taxon>metagenomes</taxon>
        <taxon>ecological metagenomes</taxon>
    </lineage>
</organism>
<proteinExistence type="predicted"/>
<accession>A0A1J5QAL3</accession>
<feature type="region of interest" description="Disordered" evidence="1">
    <location>
        <begin position="1"/>
        <end position="30"/>
    </location>
</feature>
<feature type="transmembrane region" description="Helical" evidence="2">
    <location>
        <begin position="276"/>
        <end position="299"/>
    </location>
</feature>
<feature type="compositionally biased region" description="Basic and acidic residues" evidence="1">
    <location>
        <begin position="70"/>
        <end position="80"/>
    </location>
</feature>
<feature type="transmembrane region" description="Helical" evidence="2">
    <location>
        <begin position="344"/>
        <end position="364"/>
    </location>
</feature>
<keyword evidence="2" id="KW-0812">Transmembrane</keyword>
<feature type="transmembrane region" description="Helical" evidence="2">
    <location>
        <begin position="405"/>
        <end position="424"/>
    </location>
</feature>
<keyword evidence="2" id="KW-0472">Membrane</keyword>
<reference evidence="3" key="1">
    <citation type="submission" date="2016-10" db="EMBL/GenBank/DDBJ databases">
        <title>Sequence of Gallionella enrichment culture.</title>
        <authorList>
            <person name="Poehlein A."/>
            <person name="Muehling M."/>
            <person name="Daniel R."/>
        </authorList>
    </citation>
    <scope>NUCLEOTIDE SEQUENCE</scope>
</reference>
<dbReference type="AlphaFoldDB" id="A0A1J5QAL3"/>
<gene>
    <name evidence="3" type="ORF">GALL_378140</name>
</gene>
<sequence>MPQQDDRHRADQERDGCGADLSPVAGALHHRAGDLGGEHVRDLECDTAELVIGVRDDASDRLGSDQVEPGAHHLQERDQVPPKAPGVRGREHRRELGGQRVQDQVGARAPAPVEHRLARARPSGHAVVGHARIAVVPQLVQDGAKDLRPQRVAVILLLAFALPGIHSGLHHVPVAVVGPAPQAAALTARLEQASPGGFDVRTLTSVGQARDQILGREVYAALVVGTSGLTLEVASAASPTMATTLTRAATTLATGTSLPLKVDDLRPFPAREPTGFGLSAGALPLALGGWIAAVGIMAGVRGARQRVLTGLGFAVLGGLALGAMLGAGAACFTVLGLQRMLGGVGLGLAVVALILLGSPLSGLTSAPELLPTPWGTIGQLLPPGATGTLLRNIALFDGAAITRPLLVLAGWLIEGLALFGAGTWRARAE</sequence>
<keyword evidence="2" id="KW-1133">Transmembrane helix</keyword>
<protein>
    <submittedName>
        <fullName evidence="3">ABC-2 family transporter protein</fullName>
    </submittedName>
</protein>
<evidence type="ECO:0000313" key="3">
    <source>
        <dbReference type="EMBL" id="OIQ80432.1"/>
    </source>
</evidence>
<evidence type="ECO:0000256" key="2">
    <source>
        <dbReference type="SAM" id="Phobius"/>
    </source>
</evidence>
<name>A0A1J5QAL3_9ZZZZ</name>
<feature type="transmembrane region" description="Helical" evidence="2">
    <location>
        <begin position="311"/>
        <end position="337"/>
    </location>
</feature>
<evidence type="ECO:0000256" key="1">
    <source>
        <dbReference type="SAM" id="MobiDB-lite"/>
    </source>
</evidence>
<feature type="compositionally biased region" description="Basic and acidic residues" evidence="1">
    <location>
        <begin position="1"/>
        <end position="17"/>
    </location>
</feature>
<dbReference type="EMBL" id="MLJW01001061">
    <property type="protein sequence ID" value="OIQ80432.1"/>
    <property type="molecule type" value="Genomic_DNA"/>
</dbReference>
<feature type="region of interest" description="Disordered" evidence="1">
    <location>
        <begin position="56"/>
        <end position="110"/>
    </location>
</feature>
<comment type="caution">
    <text evidence="3">The sequence shown here is derived from an EMBL/GenBank/DDBJ whole genome shotgun (WGS) entry which is preliminary data.</text>
</comment>